<keyword evidence="7" id="KW-1185">Reference proteome</keyword>
<keyword evidence="3" id="KW-0687">Ribonucleoprotein</keyword>
<accession>A0A2G8STF0</accession>
<dbReference type="GO" id="GO:0005763">
    <property type="term" value="C:mitochondrial small ribosomal subunit"/>
    <property type="evidence" value="ECO:0007669"/>
    <property type="project" value="TreeGrafter"/>
</dbReference>
<dbReference type="PRINTS" id="PR00974">
    <property type="entry name" value="RIBOSOMALS18"/>
</dbReference>
<evidence type="ECO:0000256" key="2">
    <source>
        <dbReference type="ARBA" id="ARBA00022980"/>
    </source>
</evidence>
<dbReference type="GO" id="GO:0003735">
    <property type="term" value="F:structural constituent of ribosome"/>
    <property type="evidence" value="ECO:0007669"/>
    <property type="project" value="InterPro"/>
</dbReference>
<comment type="caution">
    <text evidence="6">The sequence shown here is derived from an EMBL/GenBank/DDBJ whole genome shotgun (WGS) entry which is preliminary data.</text>
</comment>
<feature type="region of interest" description="Disordered" evidence="5">
    <location>
        <begin position="23"/>
        <end position="46"/>
    </location>
</feature>
<reference evidence="6 7" key="1">
    <citation type="journal article" date="2015" name="Sci. Rep.">
        <title>Chromosome-level genome map provides insights into diverse defense mechanisms in the medicinal fungus Ganoderma sinense.</title>
        <authorList>
            <person name="Zhu Y."/>
            <person name="Xu J."/>
            <person name="Sun C."/>
            <person name="Zhou S."/>
            <person name="Xu H."/>
            <person name="Nelson D.R."/>
            <person name="Qian J."/>
            <person name="Song J."/>
            <person name="Luo H."/>
            <person name="Xiang L."/>
            <person name="Li Y."/>
            <person name="Xu Z."/>
            <person name="Ji A."/>
            <person name="Wang L."/>
            <person name="Lu S."/>
            <person name="Hayward A."/>
            <person name="Sun W."/>
            <person name="Li X."/>
            <person name="Schwartz D.C."/>
            <person name="Wang Y."/>
            <person name="Chen S."/>
        </authorList>
    </citation>
    <scope>NUCLEOTIDE SEQUENCE [LARGE SCALE GENOMIC DNA]</scope>
    <source>
        <strain evidence="6 7">ZZ0214-1</strain>
    </source>
</reference>
<dbReference type="AlphaFoldDB" id="A0A2G8STF0"/>
<evidence type="ECO:0000313" key="7">
    <source>
        <dbReference type="Proteomes" id="UP000230002"/>
    </source>
</evidence>
<dbReference type="OrthoDB" id="21463at2759"/>
<name>A0A2G8STF0_9APHY</name>
<dbReference type="EMBL" id="AYKW01000001">
    <property type="protein sequence ID" value="PIL37045.1"/>
    <property type="molecule type" value="Genomic_DNA"/>
</dbReference>
<dbReference type="Gene3D" id="4.10.640.10">
    <property type="entry name" value="Ribosomal protein S18"/>
    <property type="match status" value="1"/>
</dbReference>
<evidence type="ECO:0000256" key="1">
    <source>
        <dbReference type="ARBA" id="ARBA00005589"/>
    </source>
</evidence>
<dbReference type="SUPFAM" id="SSF46911">
    <property type="entry name" value="Ribosomal protein S18"/>
    <property type="match status" value="1"/>
</dbReference>
<dbReference type="STRING" id="1077348.A0A2G8STF0"/>
<dbReference type="Proteomes" id="UP000230002">
    <property type="component" value="Unassembled WGS sequence"/>
</dbReference>
<gene>
    <name evidence="6" type="ORF">GSI_00737</name>
</gene>
<dbReference type="Pfam" id="PF01084">
    <property type="entry name" value="Ribosomal_S18"/>
    <property type="match status" value="1"/>
</dbReference>
<evidence type="ECO:0000256" key="3">
    <source>
        <dbReference type="ARBA" id="ARBA00023274"/>
    </source>
</evidence>
<sequence length="122" mass="14046">MSPNSFPVLRGFQAHQFVQPKDFSRAQYNKQRSRLKRPALGPDARSSRYLDPLHQLGIDPLKESLNSALLSHFVTTMGKIKKRSETNLTWRNQRRVGKAIRRAKMMGIIPVLSKRQLFEGSE</sequence>
<dbReference type="PANTHER" id="PTHR13479:SF40">
    <property type="entry name" value="SMALL RIBOSOMAL SUBUNIT PROTEIN BS18M"/>
    <property type="match status" value="1"/>
</dbReference>
<keyword evidence="2" id="KW-0689">Ribosomal protein</keyword>
<dbReference type="GO" id="GO:0070181">
    <property type="term" value="F:small ribosomal subunit rRNA binding"/>
    <property type="evidence" value="ECO:0007669"/>
    <property type="project" value="TreeGrafter"/>
</dbReference>
<proteinExistence type="inferred from homology"/>
<dbReference type="InterPro" id="IPR036870">
    <property type="entry name" value="Ribosomal_bS18_sf"/>
</dbReference>
<evidence type="ECO:0000256" key="5">
    <source>
        <dbReference type="SAM" id="MobiDB-lite"/>
    </source>
</evidence>
<evidence type="ECO:0000256" key="4">
    <source>
        <dbReference type="ARBA" id="ARBA00035264"/>
    </source>
</evidence>
<dbReference type="GO" id="GO:0032543">
    <property type="term" value="P:mitochondrial translation"/>
    <property type="evidence" value="ECO:0007669"/>
    <property type="project" value="TreeGrafter"/>
</dbReference>
<evidence type="ECO:0000313" key="6">
    <source>
        <dbReference type="EMBL" id="PIL37045.1"/>
    </source>
</evidence>
<protein>
    <recommendedName>
        <fullName evidence="4">Small ribosomal subunit protein bS18m</fullName>
    </recommendedName>
</protein>
<dbReference type="InterPro" id="IPR001648">
    <property type="entry name" value="Ribosomal_bS18"/>
</dbReference>
<comment type="similarity">
    <text evidence="1">Belongs to the bacterial ribosomal protein bS18 family.</text>
</comment>
<organism evidence="6 7">
    <name type="scientific">Ganoderma sinense ZZ0214-1</name>
    <dbReference type="NCBI Taxonomy" id="1077348"/>
    <lineage>
        <taxon>Eukaryota</taxon>
        <taxon>Fungi</taxon>
        <taxon>Dikarya</taxon>
        <taxon>Basidiomycota</taxon>
        <taxon>Agaricomycotina</taxon>
        <taxon>Agaricomycetes</taxon>
        <taxon>Polyporales</taxon>
        <taxon>Polyporaceae</taxon>
        <taxon>Ganoderma</taxon>
    </lineage>
</organism>
<dbReference type="PANTHER" id="PTHR13479">
    <property type="entry name" value="30S RIBOSOMAL PROTEIN S18"/>
    <property type="match status" value="1"/>
</dbReference>